<evidence type="ECO:0000256" key="2">
    <source>
        <dbReference type="SAM" id="Phobius"/>
    </source>
</evidence>
<name>A0A6J5Z6R6_9ZZZZ</name>
<evidence type="ECO:0000256" key="1">
    <source>
        <dbReference type="SAM" id="MobiDB-lite"/>
    </source>
</evidence>
<dbReference type="EMBL" id="CAESAB010000020">
    <property type="protein sequence ID" value="CAB4337226.1"/>
    <property type="molecule type" value="Genomic_DNA"/>
</dbReference>
<gene>
    <name evidence="3" type="ORF">UFOPK3820_00665</name>
</gene>
<reference evidence="3" key="1">
    <citation type="submission" date="2020-05" db="EMBL/GenBank/DDBJ databases">
        <authorList>
            <person name="Chiriac C."/>
            <person name="Salcher M."/>
            <person name="Ghai R."/>
            <person name="Kavagutti S V."/>
        </authorList>
    </citation>
    <scope>NUCLEOTIDE SEQUENCE</scope>
</reference>
<dbReference type="AlphaFoldDB" id="A0A6J5Z6R6"/>
<keyword evidence="2" id="KW-1133">Transmembrane helix</keyword>
<evidence type="ECO:0000313" key="3">
    <source>
        <dbReference type="EMBL" id="CAB4337226.1"/>
    </source>
</evidence>
<feature type="transmembrane region" description="Helical" evidence="2">
    <location>
        <begin position="20"/>
        <end position="43"/>
    </location>
</feature>
<sequence length="91" mass="10027">MPLHSEFSSLAGEIAAGSSAFAALIWWVVPAAGLIGGITYVVWVSKFKRKFESETSRSVGQFQRFQESFRTENSSPTTQNQDPDTSENPAR</sequence>
<keyword evidence="2" id="KW-0812">Transmembrane</keyword>
<keyword evidence="2" id="KW-0472">Membrane</keyword>
<protein>
    <submittedName>
        <fullName evidence="3">Unannotated protein</fullName>
    </submittedName>
</protein>
<feature type="region of interest" description="Disordered" evidence="1">
    <location>
        <begin position="66"/>
        <end position="91"/>
    </location>
</feature>
<proteinExistence type="predicted"/>
<accession>A0A6J5Z6R6</accession>
<organism evidence="3">
    <name type="scientific">freshwater metagenome</name>
    <dbReference type="NCBI Taxonomy" id="449393"/>
    <lineage>
        <taxon>unclassified sequences</taxon>
        <taxon>metagenomes</taxon>
        <taxon>ecological metagenomes</taxon>
    </lineage>
</organism>